<reference evidence="1 2" key="3">
    <citation type="journal article" date="2022" name="Microbiol. Spectr.">
        <title>Folding features and dynamics of 3D genome architecture in plant fungal pathogens.</title>
        <authorList>
            <person name="Xia C."/>
        </authorList>
    </citation>
    <scope>NUCLEOTIDE SEQUENCE [LARGE SCALE GENOMIC DNA]</scope>
    <source>
        <strain evidence="1 2">93-210</strain>
    </source>
</reference>
<gene>
    <name evidence="1" type="ORF">MJO28_013564</name>
</gene>
<feature type="non-terminal residue" evidence="1">
    <location>
        <position position="1"/>
    </location>
</feature>
<dbReference type="EMBL" id="CM045878">
    <property type="protein sequence ID" value="KAI7939912.1"/>
    <property type="molecule type" value="Genomic_DNA"/>
</dbReference>
<reference evidence="2" key="1">
    <citation type="journal article" date="2018" name="BMC Genomics">
        <title>Genomic insights into host adaptation between the wheat stripe rust pathogen (Puccinia striiformis f. sp. tritici) and the barley stripe rust pathogen (Puccinia striiformis f. sp. hordei).</title>
        <authorList>
            <person name="Xia C."/>
            <person name="Wang M."/>
            <person name="Yin C."/>
            <person name="Cornejo O.E."/>
            <person name="Hulbert S.H."/>
            <person name="Chen X."/>
        </authorList>
    </citation>
    <scope>NUCLEOTIDE SEQUENCE [LARGE SCALE GENOMIC DNA]</scope>
    <source>
        <strain evidence="2">93-210</strain>
    </source>
</reference>
<sequence length="151" mass="17073">KIVPPSLLLQLLLKDDLFCFYQNWAKAHGYTVATGHSVCGENLTAHSYYAAPHHPAKRSPTDVGTSKLETQSVNFRDNLMARNDEEQTQGMHLLAQVKEVGHLWKFCSDSTAAPYSESQYFGHHLDHIRRTPEAMMSGIEWQKPDQSASKF</sequence>
<accession>A0ACC0DXN0</accession>
<proteinExistence type="predicted"/>
<reference evidence="2" key="2">
    <citation type="journal article" date="2018" name="Mol. Plant Microbe Interact.">
        <title>Genome sequence resources for the wheat stripe rust pathogen (Puccinia striiformis f. sp. tritici) and the barley stripe rust pathogen (Puccinia striiformis f. sp. hordei).</title>
        <authorList>
            <person name="Xia C."/>
            <person name="Wang M."/>
            <person name="Yin C."/>
            <person name="Cornejo O.E."/>
            <person name="Hulbert S.H."/>
            <person name="Chen X."/>
        </authorList>
    </citation>
    <scope>NUCLEOTIDE SEQUENCE [LARGE SCALE GENOMIC DNA]</scope>
    <source>
        <strain evidence="2">93-210</strain>
    </source>
</reference>
<evidence type="ECO:0000313" key="2">
    <source>
        <dbReference type="Proteomes" id="UP001060170"/>
    </source>
</evidence>
<protein>
    <submittedName>
        <fullName evidence="1">Uncharacterized protein</fullName>
    </submittedName>
</protein>
<feature type="non-terminal residue" evidence="1">
    <location>
        <position position="151"/>
    </location>
</feature>
<dbReference type="Proteomes" id="UP001060170">
    <property type="component" value="Chromosome 14"/>
</dbReference>
<organism evidence="1 2">
    <name type="scientific">Puccinia striiformis f. sp. tritici</name>
    <dbReference type="NCBI Taxonomy" id="168172"/>
    <lineage>
        <taxon>Eukaryota</taxon>
        <taxon>Fungi</taxon>
        <taxon>Dikarya</taxon>
        <taxon>Basidiomycota</taxon>
        <taxon>Pucciniomycotina</taxon>
        <taxon>Pucciniomycetes</taxon>
        <taxon>Pucciniales</taxon>
        <taxon>Pucciniaceae</taxon>
        <taxon>Puccinia</taxon>
    </lineage>
</organism>
<evidence type="ECO:0000313" key="1">
    <source>
        <dbReference type="EMBL" id="KAI7939912.1"/>
    </source>
</evidence>
<comment type="caution">
    <text evidence="1">The sequence shown here is derived from an EMBL/GenBank/DDBJ whole genome shotgun (WGS) entry which is preliminary data.</text>
</comment>
<name>A0ACC0DXN0_9BASI</name>
<keyword evidence="2" id="KW-1185">Reference proteome</keyword>